<gene>
    <name evidence="2" type="ORF">WMY93_021187</name>
</gene>
<evidence type="ECO:0000256" key="1">
    <source>
        <dbReference type="SAM" id="MobiDB-lite"/>
    </source>
</evidence>
<protein>
    <submittedName>
        <fullName evidence="2">Uncharacterized protein</fullName>
    </submittedName>
</protein>
<name>A0AAW0NKG4_9GOBI</name>
<organism evidence="2 3">
    <name type="scientific">Mugilogobius chulae</name>
    <name type="common">yellowstripe goby</name>
    <dbReference type="NCBI Taxonomy" id="88201"/>
    <lineage>
        <taxon>Eukaryota</taxon>
        <taxon>Metazoa</taxon>
        <taxon>Chordata</taxon>
        <taxon>Craniata</taxon>
        <taxon>Vertebrata</taxon>
        <taxon>Euteleostomi</taxon>
        <taxon>Actinopterygii</taxon>
        <taxon>Neopterygii</taxon>
        <taxon>Teleostei</taxon>
        <taxon>Neoteleostei</taxon>
        <taxon>Acanthomorphata</taxon>
        <taxon>Gobiaria</taxon>
        <taxon>Gobiiformes</taxon>
        <taxon>Gobioidei</taxon>
        <taxon>Gobiidae</taxon>
        <taxon>Gobionellinae</taxon>
        <taxon>Mugilogobius</taxon>
    </lineage>
</organism>
<sequence length="68" mass="7438">METPTSHRIPGGKAVRRKEEASINQQVTEHDAKTLIPGEVGELALRQLLVMLLPTTNLSEAEFVTPTS</sequence>
<feature type="region of interest" description="Disordered" evidence="1">
    <location>
        <begin position="1"/>
        <end position="30"/>
    </location>
</feature>
<dbReference type="Proteomes" id="UP001460270">
    <property type="component" value="Unassembled WGS sequence"/>
</dbReference>
<keyword evidence="3" id="KW-1185">Reference proteome</keyword>
<accession>A0AAW0NKG4</accession>
<dbReference type="EMBL" id="JBBPFD010000015">
    <property type="protein sequence ID" value="KAK7895862.1"/>
    <property type="molecule type" value="Genomic_DNA"/>
</dbReference>
<dbReference type="AlphaFoldDB" id="A0AAW0NKG4"/>
<evidence type="ECO:0000313" key="2">
    <source>
        <dbReference type="EMBL" id="KAK7895862.1"/>
    </source>
</evidence>
<comment type="caution">
    <text evidence="2">The sequence shown here is derived from an EMBL/GenBank/DDBJ whole genome shotgun (WGS) entry which is preliminary data.</text>
</comment>
<evidence type="ECO:0000313" key="3">
    <source>
        <dbReference type="Proteomes" id="UP001460270"/>
    </source>
</evidence>
<reference evidence="3" key="1">
    <citation type="submission" date="2024-04" db="EMBL/GenBank/DDBJ databases">
        <title>Salinicola lusitanus LLJ914,a marine bacterium isolated from the Okinawa Trough.</title>
        <authorList>
            <person name="Li J."/>
        </authorList>
    </citation>
    <scope>NUCLEOTIDE SEQUENCE [LARGE SCALE GENOMIC DNA]</scope>
</reference>
<proteinExistence type="predicted"/>